<dbReference type="Proteomes" id="UP001451303">
    <property type="component" value="Unassembled WGS sequence"/>
</dbReference>
<evidence type="ECO:0000313" key="1">
    <source>
        <dbReference type="EMBL" id="KAL0465402.1"/>
    </source>
</evidence>
<reference evidence="1 2" key="1">
    <citation type="submission" date="2023-09" db="EMBL/GenBank/DDBJ databases">
        <title>Multi-omics analysis of a traditional fermented food reveals byproduct-associated fungal strains for waste-to-food upcycling.</title>
        <authorList>
            <consortium name="Lawrence Berkeley National Laboratory"/>
            <person name="Rekdal V.M."/>
            <person name="Villalobos-Escobedo J.M."/>
            <person name="Rodriguez-Valeron N."/>
            <person name="Garcia M.O."/>
            <person name="Vasquez D.P."/>
            <person name="Damayanti I."/>
            <person name="Sorensen P.M."/>
            <person name="Baidoo E.E."/>
            <person name="De Carvalho A.C."/>
            <person name="Riley R."/>
            <person name="Lipzen A."/>
            <person name="He G."/>
            <person name="Yan M."/>
            <person name="Haridas S."/>
            <person name="Daum C."/>
            <person name="Yoshinaga Y."/>
            <person name="Ng V."/>
            <person name="Grigoriev I.V."/>
            <person name="Munk R."/>
            <person name="Nuraida L."/>
            <person name="Wijaya C.H."/>
            <person name="Morales P.-C."/>
            <person name="Keasling J.D."/>
        </authorList>
    </citation>
    <scope>NUCLEOTIDE SEQUENCE [LARGE SCALE GENOMIC DNA]</scope>
    <source>
        <strain evidence="1 2">FGSC 2613</strain>
    </source>
</reference>
<organism evidence="1 2">
    <name type="scientific">Neurospora intermedia</name>
    <dbReference type="NCBI Taxonomy" id="5142"/>
    <lineage>
        <taxon>Eukaryota</taxon>
        <taxon>Fungi</taxon>
        <taxon>Dikarya</taxon>
        <taxon>Ascomycota</taxon>
        <taxon>Pezizomycotina</taxon>
        <taxon>Sordariomycetes</taxon>
        <taxon>Sordariomycetidae</taxon>
        <taxon>Sordariales</taxon>
        <taxon>Sordariaceae</taxon>
        <taxon>Neurospora</taxon>
    </lineage>
</organism>
<proteinExistence type="predicted"/>
<gene>
    <name evidence="1" type="ORF">QR685DRAFT_576241</name>
</gene>
<accession>A0ABR3CZA4</accession>
<dbReference type="EMBL" id="JAVLET010000017">
    <property type="protein sequence ID" value="KAL0465402.1"/>
    <property type="molecule type" value="Genomic_DNA"/>
</dbReference>
<evidence type="ECO:0000313" key="2">
    <source>
        <dbReference type="Proteomes" id="UP001451303"/>
    </source>
</evidence>
<keyword evidence="2" id="KW-1185">Reference proteome</keyword>
<sequence length="85" mass="10096">MPEEVPQKWAGLHGMMVDFTNWGKYAHMRVLDARYSSPLVAFWQCTENRHVRATHTIKLRVRIPQRVKAPYLRELEQVTQLADQY</sequence>
<protein>
    <submittedName>
        <fullName evidence="1">Uncharacterized protein</fullName>
    </submittedName>
</protein>
<comment type="caution">
    <text evidence="1">The sequence shown here is derived from an EMBL/GenBank/DDBJ whole genome shotgun (WGS) entry which is preliminary data.</text>
</comment>
<name>A0ABR3CZA4_NEUIN</name>